<name>A0ABP9XYC7_9FUNG</name>
<protein>
    <recommendedName>
        <fullName evidence="2">RDRP C-terminal head domain-containing protein</fullName>
    </recommendedName>
</protein>
<sequence length="313" mass="36772">MSLDFAKTGLYATIYSEFHEYPFPDFMEENKLCTYTSKKPSGQIYRISSQIVGKQYVANYCSYDPRLFTDDMYKYIADARKVKAKYDHSLRLVLGRYTVRTEIEFISGHILHWPKYLSMKDKPRFIERIRAAYVKFKNDWRQEFEAEFLNYCGQDLQSLIEAKAAAWYYVTYHPSEYKSDVTYNSTMERYMSFPWVLDDYIVSIAIINSTRPREERFFQAVSAEMIKNAVKETAEFLFDSEDEDNDSDDDSEDESSSESEQEGQLADVLEDNTENYTIEQEHIQDQGSGDRYNTGTQEEEELVISVKLSDLIM</sequence>
<gene>
    <name evidence="3" type="ORF">HPULCUR_004466</name>
</gene>
<evidence type="ECO:0000259" key="2">
    <source>
        <dbReference type="Pfam" id="PF26253"/>
    </source>
</evidence>
<evidence type="ECO:0000313" key="4">
    <source>
        <dbReference type="Proteomes" id="UP001476247"/>
    </source>
</evidence>
<organism evidence="3 4">
    <name type="scientific">Helicostylum pulchrum</name>
    <dbReference type="NCBI Taxonomy" id="562976"/>
    <lineage>
        <taxon>Eukaryota</taxon>
        <taxon>Fungi</taxon>
        <taxon>Fungi incertae sedis</taxon>
        <taxon>Mucoromycota</taxon>
        <taxon>Mucoromycotina</taxon>
        <taxon>Mucoromycetes</taxon>
        <taxon>Mucorales</taxon>
        <taxon>Mucorineae</taxon>
        <taxon>Mucoraceae</taxon>
        <taxon>Helicostylum</taxon>
    </lineage>
</organism>
<dbReference type="InterPro" id="IPR058752">
    <property type="entry name" value="RDRP_C_head"/>
</dbReference>
<evidence type="ECO:0000256" key="1">
    <source>
        <dbReference type="SAM" id="MobiDB-lite"/>
    </source>
</evidence>
<dbReference type="Proteomes" id="UP001476247">
    <property type="component" value="Unassembled WGS sequence"/>
</dbReference>
<proteinExistence type="predicted"/>
<dbReference type="Pfam" id="PF26253">
    <property type="entry name" value="RdRP_head"/>
    <property type="match status" value="1"/>
</dbReference>
<dbReference type="PANTHER" id="PTHR23079:SF55">
    <property type="entry name" value="RNA-DIRECTED RNA POLYMERASE"/>
    <property type="match status" value="1"/>
</dbReference>
<dbReference type="EMBL" id="BAABUJ010000011">
    <property type="protein sequence ID" value="GAA5799057.1"/>
    <property type="molecule type" value="Genomic_DNA"/>
</dbReference>
<feature type="compositionally biased region" description="Polar residues" evidence="1">
    <location>
        <begin position="285"/>
        <end position="296"/>
    </location>
</feature>
<dbReference type="InterPro" id="IPR007855">
    <property type="entry name" value="RDRP"/>
</dbReference>
<feature type="domain" description="RDRP C-terminal head" evidence="2">
    <location>
        <begin position="62"/>
        <end position="216"/>
    </location>
</feature>
<comment type="caution">
    <text evidence="3">The sequence shown here is derived from an EMBL/GenBank/DDBJ whole genome shotgun (WGS) entry which is preliminary data.</text>
</comment>
<feature type="compositionally biased region" description="Acidic residues" evidence="1">
    <location>
        <begin position="238"/>
        <end position="261"/>
    </location>
</feature>
<dbReference type="PANTHER" id="PTHR23079">
    <property type="entry name" value="RNA-DEPENDENT RNA POLYMERASE"/>
    <property type="match status" value="1"/>
</dbReference>
<keyword evidence="4" id="KW-1185">Reference proteome</keyword>
<accession>A0ABP9XYC7</accession>
<evidence type="ECO:0000313" key="3">
    <source>
        <dbReference type="EMBL" id="GAA5799057.1"/>
    </source>
</evidence>
<feature type="region of interest" description="Disordered" evidence="1">
    <location>
        <begin position="238"/>
        <end position="299"/>
    </location>
</feature>
<reference evidence="3 4" key="1">
    <citation type="submission" date="2024-04" db="EMBL/GenBank/DDBJ databases">
        <title>genome sequences of Mucor flavus KT1a and Helicostylum pulchrum KT1b strains isolation_sourced from the surface of a dry-aged beef.</title>
        <authorList>
            <person name="Toyotome T."/>
            <person name="Hosono M."/>
            <person name="Torimaru M."/>
            <person name="Fukuda K."/>
            <person name="Mikami N."/>
        </authorList>
    </citation>
    <scope>NUCLEOTIDE SEQUENCE [LARGE SCALE GENOMIC DNA]</scope>
    <source>
        <strain evidence="3 4">KT1b</strain>
    </source>
</reference>